<dbReference type="PROSITE" id="PS00606">
    <property type="entry name" value="KS3_1"/>
    <property type="match status" value="1"/>
</dbReference>
<dbReference type="InterPro" id="IPR000873">
    <property type="entry name" value="AMP-dep_synth/lig_dom"/>
</dbReference>
<dbReference type="InterPro" id="IPR014030">
    <property type="entry name" value="Ketoacyl_synth_N"/>
</dbReference>
<dbReference type="InterPro" id="IPR020806">
    <property type="entry name" value="PKS_PP-bd"/>
</dbReference>
<dbReference type="Gene3D" id="3.40.47.10">
    <property type="match status" value="1"/>
</dbReference>
<dbReference type="InterPro" id="IPR032821">
    <property type="entry name" value="PKS_assoc"/>
</dbReference>
<dbReference type="SMART" id="SM00823">
    <property type="entry name" value="PKS_PP"/>
    <property type="match status" value="2"/>
</dbReference>
<protein>
    <submittedName>
        <fullName evidence="6">Acyltransferase domain-containing protein</fullName>
    </submittedName>
</protein>
<feature type="non-terminal residue" evidence="6">
    <location>
        <position position="1"/>
    </location>
</feature>
<evidence type="ECO:0000256" key="2">
    <source>
        <dbReference type="ARBA" id="ARBA00022553"/>
    </source>
</evidence>
<dbReference type="PANTHER" id="PTHR43775:SF51">
    <property type="entry name" value="INACTIVE PHENOLPHTHIOCEROL SYNTHESIS POLYKETIDE SYNTHASE TYPE I PKS1-RELATED"/>
    <property type="match status" value="1"/>
</dbReference>
<evidence type="ECO:0000256" key="3">
    <source>
        <dbReference type="ARBA" id="ARBA00022679"/>
    </source>
</evidence>
<dbReference type="FunFam" id="3.30.300.30:FF:000010">
    <property type="entry name" value="Enterobactin synthetase component F"/>
    <property type="match status" value="1"/>
</dbReference>
<gene>
    <name evidence="6" type="ORF">GM668_06510</name>
</gene>
<dbReference type="SUPFAM" id="SSF47336">
    <property type="entry name" value="ACP-like"/>
    <property type="match status" value="2"/>
</dbReference>
<dbReference type="Pfam" id="PF02801">
    <property type="entry name" value="Ketoacyl-synt_C"/>
    <property type="match status" value="1"/>
</dbReference>
<feature type="domain" description="Ketosynthase family 3 (KS3)" evidence="5">
    <location>
        <begin position="384"/>
        <end position="813"/>
    </location>
</feature>
<organism evidence="6 7">
    <name type="scientific">Pseudoduganella ginsengisoli</name>
    <dbReference type="NCBI Taxonomy" id="1462440"/>
    <lineage>
        <taxon>Bacteria</taxon>
        <taxon>Pseudomonadati</taxon>
        <taxon>Pseudomonadota</taxon>
        <taxon>Betaproteobacteria</taxon>
        <taxon>Burkholderiales</taxon>
        <taxon>Oxalobacteraceae</taxon>
        <taxon>Telluria group</taxon>
        <taxon>Pseudoduganella</taxon>
    </lineage>
</organism>
<keyword evidence="7" id="KW-1185">Reference proteome</keyword>
<sequence>QPEHWLALMQQHGVTLWNTVPQLAELLAESAEQDGANLNQLRVAMLSGDWIPTGLAARLKGCAPHVRVMGLGGATEGSIWSIWHEIGTPVPAHWSSIPYGVAMPNQQMYVLNDEQAHCPVGVIGEIHIGGAGVALNYWGDEQRTAASFFEHATLGRLYRTGDLGRWHRDGYIEFAGRKDKQLKLRGYRVELGEIEHALAQVAGVKQAVVLAVDDAALGAKFLAAYYVAAEALEHDALTAALRHSLPEYMVPSVFMHLEALPLTANGKLDTARLPAATRVRSGVRTQPATALEQQLCGIWSDVLGLDRASIGLDDNFFDLGGNSILMIRMKTHIDKALGRSGLELTDLFKYSSISQLAAFLGAGQAGQGAAVQAAAPAKVRQAAEHDIAVVAVNGSFPKAADVAGFWQNIVNGAECFDTLDLDSCELNGVPSAFLQHKDYVPTSGHVQDIDKFDPAFWNLSVNDAKMIDPQIRKFLECAWQALELAGHINDRRSLAIGVYAGMSDSKYSESRIHRNAGLADSLMTFGTAHLNEKDYLATRVSYLLGLTGPSLNINTACSTSLVAIAEACKNLAYGECDVALAGGVALPMPDNHGYIYQPGGIFAQDGHCRTFDAQASGTVGGAGVGVVVLKRLSDALRDGNHVIAVIKGYAVNNDGDRKAGYMAPSIVGQTQCIVDAQRRAGVSAASISYVECHGTGTALGDPIEIAALHDAFSANAGPDGYRCKLGAVKANIGHAGSAAGVAGFIKVCAMLQNKLIPGQINFASANPAINLGRTSFEIPVASQPWDSPAGAPRRAGVSSFGFGGTNAHVILEEYVPAQAAAVPAQDGYLSFPVTAKSAGSVRRYCEALADQLEREPQLALADVAYTLQHKREHFAHRKVLAARDSAALIAALRGAGPVLRASREAAQLVFMFSGQGSQYAGMARGLYHSEPLFRDTVDYCASIVSAVGKCDFPALLFPAVEAADTLAPTRWSQPALFVTGYALAKLLASFGVEPDVLIGHSIGEYVAATLAGVFTLEDALFVVAKRGEYMQQMPAGTMLSVQAEPAQLLPLLPEDVCIALYNGPRHLVVSGPTAAVRRLQASLAQADMPCVELHTSHAFHSPMMAGAAGKLAELLRSIPLRAPRQRLVSNVSGELMTAEQAMSPDYWAQHLLQPVQFSQGMQTVLALCPNPVLMELGPGRVLGTLAQLQSEGRTLATVQTLPAARDGAAADDVQCFHQAVGALWSLGYGVDPARIWRTPAGARQAVLPPYQFEQMVCWLPLPQLAAPLAVREETVPETGDTAYASATESRVARAFRDVLGNTAMDASDSFFEAGGNSLSALHLTAALNSVFKMELPLAVLYQHPSVRTLAAYIDAHRGQYHAIVDLNNAVGKERLFMFHPGIGGCEVYTDLAKSLRGTFHCYGVDAFNLHHEEKITDLHELSAYYLARIDELFATKPDATIRLLGWSLGGTIALEVAAQLERRGCRQIELTLLDTIIDDSYLTRLKSEPGYVAQLEEDYTMFLESQQYPAAHIQRSLPNIALAVKFEATGLSRVLEHAHVVLLKAMAVDPELPEGSLRQLFGHATAVAASNVDTLLRTPATQLQVIPLASCHHNDMLDDVGLVKAMLLERSGKVAADADACALDGEAP</sequence>
<dbReference type="InterPro" id="IPR050091">
    <property type="entry name" value="PKS_NRPS_Biosynth_Enz"/>
</dbReference>
<dbReference type="SUPFAM" id="SSF53901">
    <property type="entry name" value="Thiolase-like"/>
    <property type="match status" value="1"/>
</dbReference>
<dbReference type="InterPro" id="IPR016035">
    <property type="entry name" value="Acyl_Trfase/lysoPLipase"/>
</dbReference>
<dbReference type="Pfam" id="PF00698">
    <property type="entry name" value="Acyl_transf_1"/>
    <property type="match status" value="1"/>
</dbReference>
<evidence type="ECO:0000313" key="6">
    <source>
        <dbReference type="EMBL" id="MTW01740.1"/>
    </source>
</evidence>
<evidence type="ECO:0000256" key="1">
    <source>
        <dbReference type="ARBA" id="ARBA00022450"/>
    </source>
</evidence>
<dbReference type="Gene3D" id="3.30.70.250">
    <property type="entry name" value="Malonyl-CoA ACP transacylase, ACP-binding"/>
    <property type="match status" value="1"/>
</dbReference>
<dbReference type="InterPro" id="IPR018201">
    <property type="entry name" value="Ketoacyl_synth_AS"/>
</dbReference>
<dbReference type="InterPro" id="IPR036736">
    <property type="entry name" value="ACP-like_sf"/>
</dbReference>
<comment type="caution">
    <text evidence="6">The sequence shown here is derived from an EMBL/GenBank/DDBJ whole genome shotgun (WGS) entry which is preliminary data.</text>
</comment>
<dbReference type="Pfam" id="PF00501">
    <property type="entry name" value="AMP-binding"/>
    <property type="match status" value="1"/>
</dbReference>
<dbReference type="Pfam" id="PF00550">
    <property type="entry name" value="PP-binding"/>
    <property type="match status" value="2"/>
</dbReference>
<keyword evidence="3 6" id="KW-0808">Transferase</keyword>
<dbReference type="SUPFAM" id="SSF55048">
    <property type="entry name" value="Probable ACP-binding domain of malonyl-CoA ACP transacylase"/>
    <property type="match status" value="1"/>
</dbReference>
<dbReference type="GO" id="GO:0006633">
    <property type="term" value="P:fatty acid biosynthetic process"/>
    <property type="evidence" value="ECO:0007669"/>
    <property type="project" value="InterPro"/>
</dbReference>
<dbReference type="Pfam" id="PF16197">
    <property type="entry name" value="KAsynt_C_assoc"/>
    <property type="match status" value="1"/>
</dbReference>
<dbReference type="InterPro" id="IPR001227">
    <property type="entry name" value="Ac_transferase_dom_sf"/>
</dbReference>
<dbReference type="Pfam" id="PF00975">
    <property type="entry name" value="Thioesterase"/>
    <property type="match status" value="1"/>
</dbReference>
<dbReference type="CDD" id="cd00833">
    <property type="entry name" value="PKS"/>
    <property type="match status" value="1"/>
</dbReference>
<dbReference type="InterPro" id="IPR020841">
    <property type="entry name" value="PKS_Beta-ketoAc_synthase_dom"/>
</dbReference>
<dbReference type="Gene3D" id="3.40.366.10">
    <property type="entry name" value="Malonyl-Coenzyme A Acyl Carrier Protein, domain 2"/>
    <property type="match status" value="1"/>
</dbReference>
<dbReference type="Gene3D" id="3.30.300.30">
    <property type="match status" value="1"/>
</dbReference>
<dbReference type="OrthoDB" id="8824838at2"/>
<dbReference type="InterPro" id="IPR009081">
    <property type="entry name" value="PP-bd_ACP"/>
</dbReference>
<dbReference type="GO" id="GO:0031177">
    <property type="term" value="F:phosphopantetheine binding"/>
    <property type="evidence" value="ECO:0007669"/>
    <property type="project" value="InterPro"/>
</dbReference>
<keyword evidence="1" id="KW-0596">Phosphopantetheine</keyword>
<dbReference type="SMART" id="SM00827">
    <property type="entry name" value="PKS_AT"/>
    <property type="match status" value="1"/>
</dbReference>
<dbReference type="InterPro" id="IPR006162">
    <property type="entry name" value="Ppantetheine_attach_site"/>
</dbReference>
<dbReference type="PROSITE" id="PS52004">
    <property type="entry name" value="KS3_2"/>
    <property type="match status" value="1"/>
</dbReference>
<dbReference type="PANTHER" id="PTHR43775">
    <property type="entry name" value="FATTY ACID SYNTHASE"/>
    <property type="match status" value="1"/>
</dbReference>
<dbReference type="Gene3D" id="3.40.50.12780">
    <property type="entry name" value="N-terminal domain of ligase-like"/>
    <property type="match status" value="1"/>
</dbReference>
<dbReference type="InterPro" id="IPR042099">
    <property type="entry name" value="ANL_N_sf"/>
</dbReference>
<dbReference type="InterPro" id="IPR016036">
    <property type="entry name" value="Malonyl_transacylase_ACP-bd"/>
</dbReference>
<evidence type="ECO:0000313" key="7">
    <source>
        <dbReference type="Proteomes" id="UP000484015"/>
    </source>
</evidence>
<feature type="domain" description="Carrier" evidence="4">
    <location>
        <begin position="1282"/>
        <end position="1357"/>
    </location>
</feature>
<dbReference type="PROSITE" id="PS50075">
    <property type="entry name" value="CARRIER"/>
    <property type="match status" value="2"/>
</dbReference>
<evidence type="ECO:0000259" key="4">
    <source>
        <dbReference type="PROSITE" id="PS50075"/>
    </source>
</evidence>
<dbReference type="Pfam" id="PF13193">
    <property type="entry name" value="AMP-binding_C"/>
    <property type="match status" value="1"/>
</dbReference>
<dbReference type="InterPro" id="IPR014031">
    <property type="entry name" value="Ketoacyl_synth_C"/>
</dbReference>
<name>A0A6L6PWC1_9BURK</name>
<dbReference type="InterPro" id="IPR014043">
    <property type="entry name" value="Acyl_transferase_dom"/>
</dbReference>
<dbReference type="SUPFAM" id="SSF56801">
    <property type="entry name" value="Acetyl-CoA synthetase-like"/>
    <property type="match status" value="1"/>
</dbReference>
<dbReference type="InterPro" id="IPR025110">
    <property type="entry name" value="AMP-bd_C"/>
</dbReference>
<dbReference type="InterPro" id="IPR001031">
    <property type="entry name" value="Thioesterase"/>
</dbReference>
<dbReference type="GO" id="GO:0004312">
    <property type="term" value="F:fatty acid synthase activity"/>
    <property type="evidence" value="ECO:0007669"/>
    <property type="project" value="TreeGrafter"/>
</dbReference>
<dbReference type="RefSeq" id="WP_155438114.1">
    <property type="nucleotide sequence ID" value="NZ_WNLA01000002.1"/>
</dbReference>
<accession>A0A6L6PWC1</accession>
<dbReference type="InterPro" id="IPR029058">
    <property type="entry name" value="AB_hydrolase_fold"/>
</dbReference>
<dbReference type="Gene3D" id="3.40.50.1820">
    <property type="entry name" value="alpha/beta hydrolase"/>
    <property type="match status" value="1"/>
</dbReference>
<dbReference type="EMBL" id="WNLA01000002">
    <property type="protein sequence ID" value="MTW01740.1"/>
    <property type="molecule type" value="Genomic_DNA"/>
</dbReference>
<dbReference type="InterPro" id="IPR016039">
    <property type="entry name" value="Thiolase-like"/>
</dbReference>
<dbReference type="Gene3D" id="3.30.70.3290">
    <property type="match status" value="1"/>
</dbReference>
<dbReference type="InterPro" id="IPR045851">
    <property type="entry name" value="AMP-bd_C_sf"/>
</dbReference>
<keyword evidence="6" id="KW-0012">Acyltransferase</keyword>
<dbReference type="SUPFAM" id="SSF52151">
    <property type="entry name" value="FabD/lysophospholipase-like"/>
    <property type="match status" value="1"/>
</dbReference>
<dbReference type="Pfam" id="PF00109">
    <property type="entry name" value="ketoacyl-synt"/>
    <property type="match status" value="1"/>
</dbReference>
<dbReference type="SMART" id="SM00825">
    <property type="entry name" value="PKS_KS"/>
    <property type="match status" value="1"/>
</dbReference>
<dbReference type="Gene3D" id="1.10.1200.10">
    <property type="entry name" value="ACP-like"/>
    <property type="match status" value="1"/>
</dbReference>
<keyword evidence="2" id="KW-0597">Phosphoprotein</keyword>
<proteinExistence type="predicted"/>
<evidence type="ECO:0000259" key="5">
    <source>
        <dbReference type="PROSITE" id="PS52004"/>
    </source>
</evidence>
<dbReference type="GO" id="GO:0044550">
    <property type="term" value="P:secondary metabolite biosynthetic process"/>
    <property type="evidence" value="ECO:0007669"/>
    <property type="project" value="UniProtKB-ARBA"/>
</dbReference>
<dbReference type="SUPFAM" id="SSF53474">
    <property type="entry name" value="alpha/beta-Hydrolases"/>
    <property type="match status" value="1"/>
</dbReference>
<feature type="domain" description="Carrier" evidence="4">
    <location>
        <begin position="286"/>
        <end position="364"/>
    </location>
</feature>
<dbReference type="Proteomes" id="UP000484015">
    <property type="component" value="Unassembled WGS sequence"/>
</dbReference>
<dbReference type="PROSITE" id="PS00012">
    <property type="entry name" value="PHOSPHOPANTETHEINE"/>
    <property type="match status" value="1"/>
</dbReference>
<reference evidence="6 7" key="1">
    <citation type="submission" date="2019-11" db="EMBL/GenBank/DDBJ databases">
        <title>Type strains purchased from KCTC, JCM and DSMZ.</title>
        <authorList>
            <person name="Lu H."/>
        </authorList>
    </citation>
    <scope>NUCLEOTIDE SEQUENCE [LARGE SCALE GENOMIC DNA]</scope>
    <source>
        <strain evidence="6 7">KCTC 42409</strain>
    </source>
</reference>
<dbReference type="GO" id="GO:0004315">
    <property type="term" value="F:3-oxoacyl-[acyl-carrier-protein] synthase activity"/>
    <property type="evidence" value="ECO:0007669"/>
    <property type="project" value="InterPro"/>
</dbReference>